<organism evidence="1">
    <name type="scientific">marine metagenome</name>
    <dbReference type="NCBI Taxonomy" id="408172"/>
    <lineage>
        <taxon>unclassified sequences</taxon>
        <taxon>metagenomes</taxon>
        <taxon>ecological metagenomes</taxon>
    </lineage>
</organism>
<name>A0A382CCN5_9ZZZZ</name>
<reference evidence="1" key="1">
    <citation type="submission" date="2018-05" db="EMBL/GenBank/DDBJ databases">
        <authorList>
            <person name="Lanie J.A."/>
            <person name="Ng W.-L."/>
            <person name="Kazmierczak K.M."/>
            <person name="Andrzejewski T.M."/>
            <person name="Davidsen T.M."/>
            <person name="Wayne K.J."/>
            <person name="Tettelin H."/>
            <person name="Glass J.I."/>
            <person name="Rusch D."/>
            <person name="Podicherti R."/>
            <person name="Tsui H.-C.T."/>
            <person name="Winkler M.E."/>
        </authorList>
    </citation>
    <scope>NUCLEOTIDE SEQUENCE</scope>
</reference>
<accession>A0A382CCN5</accession>
<gene>
    <name evidence="1" type="ORF">METZ01_LOCUS176644</name>
</gene>
<dbReference type="AlphaFoldDB" id="A0A382CCN5"/>
<sequence length="49" mass="5961">MLSAATIRFMLENFKFQMEQAARKGDNTTFERMQKQIAELQEMERNKYR</sequence>
<protein>
    <submittedName>
        <fullName evidence="1">Uncharacterized protein</fullName>
    </submittedName>
</protein>
<proteinExistence type="predicted"/>
<dbReference type="EMBL" id="UINC01033857">
    <property type="protein sequence ID" value="SVB23790.1"/>
    <property type="molecule type" value="Genomic_DNA"/>
</dbReference>
<evidence type="ECO:0000313" key="1">
    <source>
        <dbReference type="EMBL" id="SVB23790.1"/>
    </source>
</evidence>